<dbReference type="InterPro" id="IPR011990">
    <property type="entry name" value="TPR-like_helical_dom_sf"/>
</dbReference>
<dbReference type="EC" id="2.3.2.27" evidence="2"/>
<evidence type="ECO:0000256" key="7">
    <source>
        <dbReference type="ARBA" id="ARBA00022803"/>
    </source>
</evidence>
<evidence type="ECO:0000259" key="11">
    <source>
        <dbReference type="PROSITE" id="PS51698"/>
    </source>
</evidence>
<dbReference type="STRING" id="331657.A0A4U0XNS5"/>
<keyword evidence="6" id="KW-0833">Ubl conjugation pathway</keyword>
<feature type="domain" description="U-box" evidence="11">
    <location>
        <begin position="209"/>
        <end position="282"/>
    </location>
</feature>
<dbReference type="GO" id="GO:0051087">
    <property type="term" value="F:protein-folding chaperone binding"/>
    <property type="evidence" value="ECO:0007669"/>
    <property type="project" value="TreeGrafter"/>
</dbReference>
<dbReference type="Gene3D" id="3.30.40.10">
    <property type="entry name" value="Zinc/RING finger domain, C3HC4 (zinc finger)"/>
    <property type="match status" value="1"/>
</dbReference>
<evidence type="ECO:0000256" key="4">
    <source>
        <dbReference type="ARBA" id="ARBA00022679"/>
    </source>
</evidence>
<keyword evidence="4" id="KW-0808">Transferase</keyword>
<organism evidence="12 13">
    <name type="scientific">Cryomyces minteri</name>
    <dbReference type="NCBI Taxonomy" id="331657"/>
    <lineage>
        <taxon>Eukaryota</taxon>
        <taxon>Fungi</taxon>
        <taxon>Dikarya</taxon>
        <taxon>Ascomycota</taxon>
        <taxon>Pezizomycotina</taxon>
        <taxon>Dothideomycetes</taxon>
        <taxon>Dothideomycetes incertae sedis</taxon>
        <taxon>Cryomyces</taxon>
    </lineage>
</organism>
<evidence type="ECO:0000256" key="2">
    <source>
        <dbReference type="ARBA" id="ARBA00012483"/>
    </source>
</evidence>
<dbReference type="SMART" id="SM00504">
    <property type="entry name" value="Ubox"/>
    <property type="match status" value="1"/>
</dbReference>
<dbReference type="SMART" id="SM00028">
    <property type="entry name" value="TPR"/>
    <property type="match status" value="3"/>
</dbReference>
<dbReference type="InterPro" id="IPR013083">
    <property type="entry name" value="Znf_RING/FYVE/PHD"/>
</dbReference>
<dbReference type="GO" id="GO:0043161">
    <property type="term" value="P:proteasome-mediated ubiquitin-dependent protein catabolic process"/>
    <property type="evidence" value="ECO:0007669"/>
    <property type="project" value="TreeGrafter"/>
</dbReference>
<keyword evidence="8" id="KW-0413">Isomerase</keyword>
<keyword evidence="5" id="KW-0677">Repeat</keyword>
<reference evidence="12 13" key="1">
    <citation type="submission" date="2017-03" db="EMBL/GenBank/DDBJ databases">
        <title>Genomes of endolithic fungi from Antarctica.</title>
        <authorList>
            <person name="Coleine C."/>
            <person name="Masonjones S."/>
            <person name="Stajich J.E."/>
        </authorList>
    </citation>
    <scope>NUCLEOTIDE SEQUENCE [LARGE SCALE GENOMIC DNA]</scope>
    <source>
        <strain evidence="12 13">CCFEE 5187</strain>
    </source>
</reference>
<keyword evidence="7" id="KW-0802">TPR repeat</keyword>
<accession>A0A4U0XNS5</accession>
<dbReference type="Pfam" id="PF04564">
    <property type="entry name" value="U-box"/>
    <property type="match status" value="1"/>
</dbReference>
<dbReference type="GO" id="GO:0045862">
    <property type="term" value="P:positive regulation of proteolysis"/>
    <property type="evidence" value="ECO:0007669"/>
    <property type="project" value="TreeGrafter"/>
</dbReference>
<comment type="catalytic activity">
    <reaction evidence="1">
        <text>S-ubiquitinyl-[E2 ubiquitin-conjugating enzyme]-L-cysteine + [acceptor protein]-L-lysine = [E2 ubiquitin-conjugating enzyme]-L-cysteine + N(6)-ubiquitinyl-[acceptor protein]-L-lysine.</text>
        <dbReference type="EC" id="2.3.2.27"/>
    </reaction>
</comment>
<dbReference type="CDD" id="cd16654">
    <property type="entry name" value="RING-Ubox_CHIP"/>
    <property type="match status" value="1"/>
</dbReference>
<dbReference type="EC" id="5.2.1.8" evidence="3"/>
<dbReference type="SUPFAM" id="SSF57850">
    <property type="entry name" value="RING/U-box"/>
    <property type="match status" value="1"/>
</dbReference>
<proteinExistence type="predicted"/>
<dbReference type="PROSITE" id="PS51698">
    <property type="entry name" value="U_BOX"/>
    <property type="match status" value="1"/>
</dbReference>
<evidence type="ECO:0000256" key="10">
    <source>
        <dbReference type="ARBA" id="ARBA00044543"/>
    </source>
</evidence>
<dbReference type="Gene3D" id="1.25.40.10">
    <property type="entry name" value="Tetratricopeptide repeat domain"/>
    <property type="match status" value="1"/>
</dbReference>
<evidence type="ECO:0000256" key="8">
    <source>
        <dbReference type="ARBA" id="ARBA00023110"/>
    </source>
</evidence>
<dbReference type="GO" id="GO:0071218">
    <property type="term" value="P:cellular response to misfolded protein"/>
    <property type="evidence" value="ECO:0007669"/>
    <property type="project" value="TreeGrafter"/>
</dbReference>
<evidence type="ECO:0000256" key="5">
    <source>
        <dbReference type="ARBA" id="ARBA00022737"/>
    </source>
</evidence>
<evidence type="ECO:0000256" key="6">
    <source>
        <dbReference type="ARBA" id="ARBA00022786"/>
    </source>
</evidence>
<dbReference type="InterPro" id="IPR045202">
    <property type="entry name" value="CHIP_RING-Ubox"/>
</dbReference>
<keyword evidence="13" id="KW-1185">Reference proteome</keyword>
<keyword evidence="8" id="KW-0697">Rotamase</keyword>
<dbReference type="GO" id="GO:0005737">
    <property type="term" value="C:cytoplasm"/>
    <property type="evidence" value="ECO:0007669"/>
    <property type="project" value="TreeGrafter"/>
</dbReference>
<comment type="caution">
    <text evidence="12">The sequence shown here is derived from an EMBL/GenBank/DDBJ whole genome shotgun (WGS) entry which is preliminary data.</text>
</comment>
<evidence type="ECO:0000256" key="3">
    <source>
        <dbReference type="ARBA" id="ARBA00013194"/>
    </source>
</evidence>
<dbReference type="SUPFAM" id="SSF48452">
    <property type="entry name" value="TPR-like"/>
    <property type="match status" value="1"/>
</dbReference>
<name>A0A4U0XNS5_9PEZI</name>
<dbReference type="Proteomes" id="UP000308768">
    <property type="component" value="Unassembled WGS sequence"/>
</dbReference>
<dbReference type="GO" id="GO:0061630">
    <property type="term" value="F:ubiquitin protein ligase activity"/>
    <property type="evidence" value="ECO:0007669"/>
    <property type="project" value="UniProtKB-EC"/>
</dbReference>
<dbReference type="GO" id="GO:0003755">
    <property type="term" value="F:peptidyl-prolyl cis-trans isomerase activity"/>
    <property type="evidence" value="ECO:0007669"/>
    <property type="project" value="UniProtKB-KW"/>
</dbReference>
<gene>
    <name evidence="12" type="ORF">B0A49_02131</name>
</gene>
<evidence type="ECO:0000256" key="1">
    <source>
        <dbReference type="ARBA" id="ARBA00000900"/>
    </source>
</evidence>
<dbReference type="InterPro" id="IPR003613">
    <property type="entry name" value="Ubox_domain"/>
</dbReference>
<protein>
    <recommendedName>
        <fullName evidence="9">E3 ubiquitin-protein ligase CHIP</fullName>
        <ecNumber evidence="2">2.3.2.27</ecNumber>
        <ecNumber evidence="3">5.2.1.8</ecNumber>
    </recommendedName>
    <alternativeName>
        <fullName evidence="10">RING-type E3 ubiquitin transferase CHIP</fullName>
    </alternativeName>
</protein>
<dbReference type="PANTHER" id="PTHR46803">
    <property type="entry name" value="E3 UBIQUITIN-PROTEIN LIGASE CHIP"/>
    <property type="match status" value="1"/>
</dbReference>
<dbReference type="InterPro" id="IPR019734">
    <property type="entry name" value="TPR_rpt"/>
</dbReference>
<evidence type="ECO:0000256" key="9">
    <source>
        <dbReference type="ARBA" id="ARBA00044534"/>
    </source>
</evidence>
<evidence type="ECO:0000313" key="13">
    <source>
        <dbReference type="Proteomes" id="UP000308768"/>
    </source>
</evidence>
<dbReference type="EMBL" id="NAJN01000115">
    <property type="protein sequence ID" value="TKA79052.1"/>
    <property type="molecule type" value="Genomic_DNA"/>
</dbReference>
<dbReference type="GO" id="GO:0000209">
    <property type="term" value="P:protein polyubiquitination"/>
    <property type="evidence" value="ECO:0007669"/>
    <property type="project" value="TreeGrafter"/>
</dbReference>
<sequence length="286" mass="32143">MAHIADQLKAEGNALFKSGDYSGAEAAYTAAIARYAQNPLLFTNRAFARLKLRAWDGVLDDCLHSINLLADNFKAYYYLAEAQLALNHPHEALSSALTAYEQVLRVTPPSANVHPISQLVLKCKKAKWEARERERARGRGQLLAELEDALDMLTQGEVGQVQAALDRGEMGAVEAEERRKEVLEAGRKKLEECRSVFAIADPEHGERREVPDWLVDNISFEVMHDPVMTKTGHSYERSTLIEHLKRSPTDPLTREPLTVNDLRPNLALKQACADFLENNKGWVVDW</sequence>
<dbReference type="OrthoDB" id="629492at2759"/>
<dbReference type="PANTHER" id="PTHR46803:SF2">
    <property type="entry name" value="E3 UBIQUITIN-PROTEIN LIGASE CHIP"/>
    <property type="match status" value="1"/>
</dbReference>
<dbReference type="AlphaFoldDB" id="A0A4U0XNS5"/>
<evidence type="ECO:0000313" key="12">
    <source>
        <dbReference type="EMBL" id="TKA79052.1"/>
    </source>
</evidence>
<dbReference type="GO" id="GO:0006515">
    <property type="term" value="P:protein quality control for misfolded or incompletely synthesized proteins"/>
    <property type="evidence" value="ECO:0007669"/>
    <property type="project" value="TreeGrafter"/>
</dbReference>